<protein>
    <submittedName>
        <fullName evidence="3">Uncharacterized protein</fullName>
    </submittedName>
</protein>
<organism evidence="3 4">
    <name type="scientific">Nocardia bhagyanarayanae</name>
    <dbReference type="NCBI Taxonomy" id="1215925"/>
    <lineage>
        <taxon>Bacteria</taxon>
        <taxon>Bacillati</taxon>
        <taxon>Actinomycetota</taxon>
        <taxon>Actinomycetes</taxon>
        <taxon>Mycobacteriales</taxon>
        <taxon>Nocardiaceae</taxon>
        <taxon>Nocardia</taxon>
    </lineage>
</organism>
<accession>A0A543FEC6</accession>
<feature type="transmembrane region" description="Helical" evidence="2">
    <location>
        <begin position="58"/>
        <end position="78"/>
    </location>
</feature>
<keyword evidence="2" id="KW-1133">Transmembrane helix</keyword>
<gene>
    <name evidence="3" type="ORF">FB390_3875</name>
</gene>
<feature type="transmembrane region" description="Helical" evidence="2">
    <location>
        <begin position="26"/>
        <end position="46"/>
    </location>
</feature>
<sequence length="292" mass="31290">MGRYRSTSSLPLPADWERKAFGAYRYTVLPFACALVLWPLVAGVIWGGVTGQGEDRWAALLGFVLLGPLAASFTGWGWSELPRTAPVAADIRATDAGSALVLPVSRPSSIGSVVCTAVGVGLLVAGLWRFIASLDDDWSMGAAFFFLISLPGLVAILIGLGTYRPRRVLDDVGILLTAHHVSIDYGKGPEKVAWQDISAVGARSRREGFKAGSGTNVITLVTGDADTGYGTIDIGHKDLETDPTRVYHLFVFYVRNPGLRSELGTEQGLDRFRRGGYAPEQPPAFLDGSPRP</sequence>
<dbReference type="Proteomes" id="UP000316331">
    <property type="component" value="Unassembled WGS sequence"/>
</dbReference>
<feature type="transmembrane region" description="Helical" evidence="2">
    <location>
        <begin position="110"/>
        <end position="132"/>
    </location>
</feature>
<feature type="transmembrane region" description="Helical" evidence="2">
    <location>
        <begin position="138"/>
        <end position="160"/>
    </location>
</feature>
<proteinExistence type="predicted"/>
<dbReference type="AlphaFoldDB" id="A0A543FEC6"/>
<evidence type="ECO:0000256" key="1">
    <source>
        <dbReference type="SAM" id="MobiDB-lite"/>
    </source>
</evidence>
<evidence type="ECO:0000313" key="3">
    <source>
        <dbReference type="EMBL" id="TQM32197.1"/>
    </source>
</evidence>
<dbReference type="EMBL" id="VFPG01000001">
    <property type="protein sequence ID" value="TQM32197.1"/>
    <property type="molecule type" value="Genomic_DNA"/>
</dbReference>
<keyword evidence="4" id="KW-1185">Reference proteome</keyword>
<evidence type="ECO:0000313" key="4">
    <source>
        <dbReference type="Proteomes" id="UP000316331"/>
    </source>
</evidence>
<name>A0A543FEC6_9NOCA</name>
<keyword evidence="2" id="KW-0472">Membrane</keyword>
<keyword evidence="2" id="KW-0812">Transmembrane</keyword>
<evidence type="ECO:0000256" key="2">
    <source>
        <dbReference type="SAM" id="Phobius"/>
    </source>
</evidence>
<feature type="region of interest" description="Disordered" evidence="1">
    <location>
        <begin position="273"/>
        <end position="292"/>
    </location>
</feature>
<comment type="caution">
    <text evidence="3">The sequence shown here is derived from an EMBL/GenBank/DDBJ whole genome shotgun (WGS) entry which is preliminary data.</text>
</comment>
<reference evidence="3 4" key="1">
    <citation type="submission" date="2019-06" db="EMBL/GenBank/DDBJ databases">
        <title>Sequencing the genomes of 1000 actinobacteria strains.</title>
        <authorList>
            <person name="Klenk H.-P."/>
        </authorList>
    </citation>
    <scope>NUCLEOTIDE SEQUENCE [LARGE SCALE GENOMIC DNA]</scope>
    <source>
        <strain evidence="3 4">DSM 103495</strain>
    </source>
</reference>